<organism evidence="4">
    <name type="scientific">Aureococcus anophagefferens</name>
    <name type="common">Harmful bloom alga</name>
    <dbReference type="NCBI Taxonomy" id="44056"/>
    <lineage>
        <taxon>Eukaryota</taxon>
        <taxon>Sar</taxon>
        <taxon>Stramenopiles</taxon>
        <taxon>Ochrophyta</taxon>
        <taxon>Pelagophyceae</taxon>
        <taxon>Pelagomonadales</taxon>
        <taxon>Pelagomonadaceae</taxon>
        <taxon>Aureococcus</taxon>
    </lineage>
</organism>
<evidence type="ECO:0000256" key="1">
    <source>
        <dbReference type="SAM" id="Phobius"/>
    </source>
</evidence>
<feature type="signal peptide" evidence="2">
    <location>
        <begin position="1"/>
        <end position="20"/>
    </location>
</feature>
<dbReference type="KEGG" id="aaf:AURANDRAFT_72731"/>
<dbReference type="EMBL" id="GL833172">
    <property type="protein sequence ID" value="EGB03421.1"/>
    <property type="molecule type" value="Genomic_DNA"/>
</dbReference>
<evidence type="ECO:0000313" key="3">
    <source>
        <dbReference type="EMBL" id="EGB03421.1"/>
    </source>
</evidence>
<protein>
    <submittedName>
        <fullName evidence="3">Uncharacterized protein</fullName>
    </submittedName>
</protein>
<keyword evidence="1" id="KW-1133">Transmembrane helix</keyword>
<evidence type="ECO:0000313" key="4">
    <source>
        <dbReference type="Proteomes" id="UP000002729"/>
    </source>
</evidence>
<feature type="transmembrane region" description="Helical" evidence="1">
    <location>
        <begin position="80"/>
        <end position="106"/>
    </location>
</feature>
<sequence length="208" mass="23620">MAHVAQIWALWWFFWQHVVGDVDWLGFHTGEIITSPQPGALPERTRHSAKIAICSVVWLGWLATAVTARRIFKRVMPAMVYVLCINMYVFAICFHAELFGVSGLAMTLCTNFASYLHQPGKRLFDVGFVLVPELGGGSRLEPLSDALTGAMPVATFLYVMLFLDRRRRCRCLTDWFRMMTDLHLTVSPRRRDTESTSLPVLGMTSQHL</sequence>
<keyword evidence="2" id="KW-0732">Signal</keyword>
<keyword evidence="4" id="KW-1185">Reference proteome</keyword>
<gene>
    <name evidence="3" type="ORF">AURANDRAFT_72731</name>
</gene>
<reference evidence="3 4" key="1">
    <citation type="journal article" date="2011" name="Proc. Natl. Acad. Sci. U.S.A.">
        <title>Niche of harmful alga Aureococcus anophagefferens revealed through ecogenomics.</title>
        <authorList>
            <person name="Gobler C.J."/>
            <person name="Berry D.L."/>
            <person name="Dyhrman S.T."/>
            <person name="Wilhelm S.W."/>
            <person name="Salamov A."/>
            <person name="Lobanov A.V."/>
            <person name="Zhang Y."/>
            <person name="Collier J.L."/>
            <person name="Wurch L.L."/>
            <person name="Kustka A.B."/>
            <person name="Dill B.D."/>
            <person name="Shah M."/>
            <person name="VerBerkmoes N.C."/>
            <person name="Kuo A."/>
            <person name="Terry A."/>
            <person name="Pangilinan J."/>
            <person name="Lindquist E.A."/>
            <person name="Lucas S."/>
            <person name="Paulsen I.T."/>
            <person name="Hattenrath-Lehmann T.K."/>
            <person name="Talmage S.C."/>
            <person name="Walker E.A."/>
            <person name="Koch F."/>
            <person name="Burson A.M."/>
            <person name="Marcoval M.A."/>
            <person name="Tang Y.Z."/>
            <person name="Lecleir G.R."/>
            <person name="Coyne K.J."/>
            <person name="Berg G.M."/>
            <person name="Bertrand E.M."/>
            <person name="Saito M.A."/>
            <person name="Gladyshev V.N."/>
            <person name="Grigoriev I.V."/>
        </authorList>
    </citation>
    <scope>NUCLEOTIDE SEQUENCE [LARGE SCALE GENOMIC DNA]</scope>
    <source>
        <strain evidence="4">CCMP 1984</strain>
    </source>
</reference>
<proteinExistence type="predicted"/>
<dbReference type="Proteomes" id="UP000002729">
    <property type="component" value="Unassembled WGS sequence"/>
</dbReference>
<dbReference type="InParanoid" id="F0YNA4"/>
<dbReference type="OrthoDB" id="422827at2759"/>
<feature type="transmembrane region" description="Helical" evidence="1">
    <location>
        <begin position="146"/>
        <end position="163"/>
    </location>
</feature>
<dbReference type="RefSeq" id="XP_009041892.1">
    <property type="nucleotide sequence ID" value="XM_009043644.1"/>
</dbReference>
<evidence type="ECO:0000256" key="2">
    <source>
        <dbReference type="SAM" id="SignalP"/>
    </source>
</evidence>
<accession>F0YNA4</accession>
<dbReference type="AlphaFoldDB" id="F0YNA4"/>
<keyword evidence="1" id="KW-0812">Transmembrane</keyword>
<keyword evidence="1" id="KW-0472">Membrane</keyword>
<feature type="chain" id="PRO_5003264803" evidence="2">
    <location>
        <begin position="21"/>
        <end position="208"/>
    </location>
</feature>
<name>F0YNA4_AURAN</name>
<dbReference type="GeneID" id="20228850"/>